<dbReference type="Pfam" id="PF00441">
    <property type="entry name" value="Acyl-CoA_dh_1"/>
    <property type="match status" value="1"/>
</dbReference>
<evidence type="ECO:0000256" key="6">
    <source>
        <dbReference type="ARBA" id="ARBA00052546"/>
    </source>
</evidence>
<name>A0A953LGM8_SYMTR</name>
<dbReference type="FunFam" id="1.20.140.10:FF:000019">
    <property type="entry name" value="Acyl-CoA dehydrogenase"/>
    <property type="match status" value="1"/>
</dbReference>
<comment type="cofactor">
    <cofactor evidence="1 7">
        <name>FAD</name>
        <dbReference type="ChEBI" id="CHEBI:57692"/>
    </cofactor>
</comment>
<dbReference type="InterPro" id="IPR036250">
    <property type="entry name" value="AcylCo_DH-like_C"/>
</dbReference>
<evidence type="ECO:0000256" key="3">
    <source>
        <dbReference type="ARBA" id="ARBA00022630"/>
    </source>
</evidence>
<dbReference type="InterPro" id="IPR009075">
    <property type="entry name" value="AcylCo_DH/oxidase_C"/>
</dbReference>
<dbReference type="Pfam" id="PF21263">
    <property type="entry name" value="Acyl-CoA-dh_C"/>
    <property type="match status" value="1"/>
</dbReference>
<gene>
    <name evidence="12" type="ORF">CWE10_09480</name>
</gene>
<proteinExistence type="inferred from homology"/>
<dbReference type="Proteomes" id="UP000732377">
    <property type="component" value="Unassembled WGS sequence"/>
</dbReference>
<keyword evidence="5 7" id="KW-0560">Oxidoreductase</keyword>
<comment type="similarity">
    <text evidence="2 7">Belongs to the acyl-CoA dehydrogenase family.</text>
</comment>
<dbReference type="Gene3D" id="1.10.540.10">
    <property type="entry name" value="Acyl-CoA dehydrogenase/oxidase, N-terminal domain"/>
    <property type="match status" value="1"/>
</dbReference>
<reference evidence="12" key="1">
    <citation type="submission" date="2017-11" db="EMBL/GenBank/DDBJ databases">
        <title>Three new genomes from thermophilic consortium.</title>
        <authorList>
            <person name="Quaggio R."/>
            <person name="Amgarten D."/>
            <person name="Setubal J.C."/>
        </authorList>
    </citation>
    <scope>NUCLEOTIDE SEQUENCE</scope>
    <source>
        <strain evidence="12">ZCTH01-B2</strain>
    </source>
</reference>
<dbReference type="EMBL" id="PIUK01000080">
    <property type="protein sequence ID" value="MBY6276428.1"/>
    <property type="molecule type" value="Genomic_DNA"/>
</dbReference>
<dbReference type="PANTHER" id="PTHR43884">
    <property type="entry name" value="ACYL-COA DEHYDROGENASE"/>
    <property type="match status" value="1"/>
</dbReference>
<dbReference type="AlphaFoldDB" id="A0A953LGM8"/>
<evidence type="ECO:0000313" key="12">
    <source>
        <dbReference type="EMBL" id="MBY6276428.1"/>
    </source>
</evidence>
<feature type="domain" description="Acyl-CoA dehydrogenase/oxidase C-terminal" evidence="8">
    <location>
        <begin position="251"/>
        <end position="412"/>
    </location>
</feature>
<accession>A0A953LGM8</accession>
<dbReference type="Gene3D" id="2.40.110.10">
    <property type="entry name" value="Butyryl-CoA Dehydrogenase, subunit A, domain 2"/>
    <property type="match status" value="1"/>
</dbReference>
<dbReference type="RefSeq" id="WP_273379460.1">
    <property type="nucleotide sequence ID" value="NZ_PIUK01000080.1"/>
</dbReference>
<feature type="domain" description="Acyl-CoA dehydrogenase/oxidase N-terminal" evidence="10">
    <location>
        <begin position="31"/>
        <end position="142"/>
    </location>
</feature>
<dbReference type="Pfam" id="PF02771">
    <property type="entry name" value="Acyl-CoA_dh_N"/>
    <property type="match status" value="1"/>
</dbReference>
<feature type="domain" description="Acyl-CoA dehydrogenase-like C-terminal" evidence="11">
    <location>
        <begin position="461"/>
        <end position="561"/>
    </location>
</feature>
<dbReference type="PANTHER" id="PTHR43884:SF12">
    <property type="entry name" value="ISOVALERYL-COA DEHYDROGENASE, MITOCHONDRIAL-RELATED"/>
    <property type="match status" value="1"/>
</dbReference>
<dbReference type="InterPro" id="IPR037069">
    <property type="entry name" value="AcylCoA_DH/ox_N_sf"/>
</dbReference>
<evidence type="ECO:0000313" key="13">
    <source>
        <dbReference type="Proteomes" id="UP000732377"/>
    </source>
</evidence>
<dbReference type="PROSITE" id="PS00072">
    <property type="entry name" value="ACYL_COA_DH_1"/>
    <property type="match status" value="1"/>
</dbReference>
<dbReference type="SUPFAM" id="SSF56645">
    <property type="entry name" value="Acyl-CoA dehydrogenase NM domain-like"/>
    <property type="match status" value="1"/>
</dbReference>
<evidence type="ECO:0000256" key="2">
    <source>
        <dbReference type="ARBA" id="ARBA00009347"/>
    </source>
</evidence>
<comment type="catalytic activity">
    <reaction evidence="6">
        <text>a 2,3-saturated acyl-CoA + A = a 2,3-dehydroacyl-CoA + AH2</text>
        <dbReference type="Rhea" id="RHEA:48608"/>
        <dbReference type="ChEBI" id="CHEBI:13193"/>
        <dbReference type="ChEBI" id="CHEBI:17499"/>
        <dbReference type="ChEBI" id="CHEBI:60015"/>
        <dbReference type="ChEBI" id="CHEBI:65111"/>
    </reaction>
</comment>
<dbReference type="Gene3D" id="1.20.140.10">
    <property type="entry name" value="Butyryl-CoA Dehydrogenase, subunit A, domain 3"/>
    <property type="match status" value="2"/>
</dbReference>
<dbReference type="InterPro" id="IPR013786">
    <property type="entry name" value="AcylCoA_DH/ox_N"/>
</dbReference>
<feature type="domain" description="Acyl-CoA oxidase/dehydrogenase middle" evidence="9">
    <location>
        <begin position="146"/>
        <end position="238"/>
    </location>
</feature>
<dbReference type="FunFam" id="2.40.110.10:FF:000001">
    <property type="entry name" value="Acyl-CoA dehydrogenase, mitochondrial"/>
    <property type="match status" value="1"/>
</dbReference>
<organism evidence="12 13">
    <name type="scientific">Symbiobacterium thermophilum</name>
    <dbReference type="NCBI Taxonomy" id="2734"/>
    <lineage>
        <taxon>Bacteria</taxon>
        <taxon>Bacillati</taxon>
        <taxon>Bacillota</taxon>
        <taxon>Clostridia</taxon>
        <taxon>Eubacteriales</taxon>
        <taxon>Symbiobacteriaceae</taxon>
        <taxon>Symbiobacterium</taxon>
    </lineage>
</organism>
<dbReference type="InterPro" id="IPR006089">
    <property type="entry name" value="Acyl-CoA_DH_CS"/>
</dbReference>
<evidence type="ECO:0000256" key="1">
    <source>
        <dbReference type="ARBA" id="ARBA00001974"/>
    </source>
</evidence>
<evidence type="ECO:0000259" key="8">
    <source>
        <dbReference type="Pfam" id="PF00441"/>
    </source>
</evidence>
<dbReference type="FunFam" id="1.10.540.10:FF:000001">
    <property type="entry name" value="Very long-chain-specific acyl-CoA dehydrogenase, mitochondrial"/>
    <property type="match status" value="1"/>
</dbReference>
<dbReference type="InterPro" id="IPR046373">
    <property type="entry name" value="Acyl-CoA_Oxase/DH_mid-dom_sf"/>
</dbReference>
<evidence type="ECO:0000259" key="9">
    <source>
        <dbReference type="Pfam" id="PF02770"/>
    </source>
</evidence>
<dbReference type="InterPro" id="IPR009100">
    <property type="entry name" value="AcylCoA_DH/oxidase_NM_dom_sf"/>
</dbReference>
<evidence type="ECO:0000259" key="11">
    <source>
        <dbReference type="Pfam" id="PF21263"/>
    </source>
</evidence>
<dbReference type="GO" id="GO:0003995">
    <property type="term" value="F:acyl-CoA dehydrogenase activity"/>
    <property type="evidence" value="ECO:0007669"/>
    <property type="project" value="InterPro"/>
</dbReference>
<keyword evidence="4 7" id="KW-0274">FAD</keyword>
<evidence type="ECO:0000256" key="5">
    <source>
        <dbReference type="ARBA" id="ARBA00023002"/>
    </source>
</evidence>
<protein>
    <submittedName>
        <fullName evidence="12">Acyl-CoA dehydrogenase</fullName>
    </submittedName>
</protein>
<evidence type="ECO:0000256" key="4">
    <source>
        <dbReference type="ARBA" id="ARBA00022827"/>
    </source>
</evidence>
<dbReference type="SUPFAM" id="SSF47203">
    <property type="entry name" value="Acyl-CoA dehydrogenase C-terminal domain-like"/>
    <property type="match status" value="1"/>
</dbReference>
<keyword evidence="3 7" id="KW-0285">Flavoprotein</keyword>
<sequence>MSETASNVVKGGSFLLSQASPDQVFTPEDLSEEQRMIGSTAREFSEKVFARLHEIEQDKPFHSRPLLRELGELGLLGLEIPEEYGGMGLDKVTATVATEEYSRAGSFAITIGAHTGIGSLPIVYFGTPEQKAKYLPKLATGEWVAAYALTEPNAGSDALGARTTARLSEDGKYWILNGTKQWITNAGFADVFVVYAKVDGEKFSAFIVERNFPGVSIGPEEKKMGLHASSTCSLILEDAKVPVENLLGEIGKGHVIAFNILNIGRWKLGAGTVGSSKMVLATSIEYAKTRKQFGKPIAELRAIQQKLADMAVRTYVTESMGYRTAGLLDSSLSDLDPNADMREVGKRLEEYAMECSIMKVFGSEAFDFVADEGVQIHGGYGFMDEYAVSMAYRDSRINRIFEGTNEINRLLIPGTLVRRAMKGQLPIMQAMAGLQDELMSLTPYEESDEPLAQELFMIDRARKVFLMLAGLGVQKYQMALEHEQELLLGVADIAIEIYAMESAVLRALKAVKRGQPGLKVEMATVYCQEAFERIAATARTLLPAVEEDGDTLRTQLSMLRRLTRYTPANTVALKRKIAERLLEKGDYVC</sequence>
<evidence type="ECO:0000259" key="10">
    <source>
        <dbReference type="Pfam" id="PF02771"/>
    </source>
</evidence>
<dbReference type="InterPro" id="IPR049426">
    <property type="entry name" value="Acyl-CoA-dh-like_C"/>
</dbReference>
<dbReference type="InterPro" id="IPR006091">
    <property type="entry name" value="Acyl-CoA_Oxase/DH_mid-dom"/>
</dbReference>
<dbReference type="Pfam" id="PF02770">
    <property type="entry name" value="Acyl-CoA_dh_M"/>
    <property type="match status" value="1"/>
</dbReference>
<dbReference type="GO" id="GO:0050660">
    <property type="term" value="F:flavin adenine dinucleotide binding"/>
    <property type="evidence" value="ECO:0007669"/>
    <property type="project" value="InterPro"/>
</dbReference>
<comment type="caution">
    <text evidence="12">The sequence shown here is derived from an EMBL/GenBank/DDBJ whole genome shotgun (WGS) entry which is preliminary data.</text>
</comment>
<evidence type="ECO:0000256" key="7">
    <source>
        <dbReference type="RuleBase" id="RU362125"/>
    </source>
</evidence>